<dbReference type="InterPro" id="IPR016047">
    <property type="entry name" value="M23ase_b-sheet_dom"/>
</dbReference>
<dbReference type="SUPFAM" id="SSF51261">
    <property type="entry name" value="Duplicated hybrid motif"/>
    <property type="match status" value="1"/>
</dbReference>
<accession>A0ABR6Y2M6</accession>
<proteinExistence type="predicted"/>
<dbReference type="Proteomes" id="UP000607435">
    <property type="component" value="Unassembled WGS sequence"/>
</dbReference>
<keyword evidence="3" id="KW-1185">Reference proteome</keyword>
<organism evidence="2 3">
    <name type="scientific">Winogradskyella echinorum</name>
    <dbReference type="NCBI Taxonomy" id="538189"/>
    <lineage>
        <taxon>Bacteria</taxon>
        <taxon>Pseudomonadati</taxon>
        <taxon>Bacteroidota</taxon>
        <taxon>Flavobacteriia</taxon>
        <taxon>Flavobacteriales</taxon>
        <taxon>Flavobacteriaceae</taxon>
        <taxon>Winogradskyella</taxon>
    </lineage>
</organism>
<feature type="domain" description="M23ase beta-sheet core" evidence="1">
    <location>
        <begin position="151"/>
        <end position="250"/>
    </location>
</feature>
<comment type="caution">
    <text evidence="2">The sequence shown here is derived from an EMBL/GenBank/DDBJ whole genome shotgun (WGS) entry which is preliminary data.</text>
</comment>
<dbReference type="EMBL" id="JACOME010000002">
    <property type="protein sequence ID" value="MBC3846988.1"/>
    <property type="molecule type" value="Genomic_DNA"/>
</dbReference>
<dbReference type="InterPro" id="IPR011055">
    <property type="entry name" value="Dup_hybrid_motif"/>
</dbReference>
<dbReference type="PANTHER" id="PTHR21666">
    <property type="entry name" value="PEPTIDASE-RELATED"/>
    <property type="match status" value="1"/>
</dbReference>
<dbReference type="RefSeq" id="WP_186846082.1">
    <property type="nucleotide sequence ID" value="NZ_JACOME010000002.1"/>
</dbReference>
<evidence type="ECO:0000259" key="1">
    <source>
        <dbReference type="Pfam" id="PF01551"/>
    </source>
</evidence>
<dbReference type="InterPro" id="IPR050570">
    <property type="entry name" value="Cell_wall_metabolism_enzyme"/>
</dbReference>
<reference evidence="2 3" key="1">
    <citation type="submission" date="2020-08" db="EMBL/GenBank/DDBJ databases">
        <title>Winogradskyella ouciana sp. nov., isolated from the hadal seawater of the Mariana Trench.</title>
        <authorList>
            <person name="He X."/>
        </authorList>
    </citation>
    <scope>NUCLEOTIDE SEQUENCE [LARGE SCALE GENOMIC DNA]</scope>
    <source>
        <strain evidence="2 3">KCTC 22026</strain>
    </source>
</reference>
<evidence type="ECO:0000313" key="3">
    <source>
        <dbReference type="Proteomes" id="UP000607435"/>
    </source>
</evidence>
<evidence type="ECO:0000313" key="2">
    <source>
        <dbReference type="EMBL" id="MBC3846988.1"/>
    </source>
</evidence>
<gene>
    <name evidence="2" type="ORF">H6H04_11400</name>
</gene>
<dbReference type="Gene3D" id="2.70.70.10">
    <property type="entry name" value="Glucose Permease (Domain IIA)"/>
    <property type="match status" value="1"/>
</dbReference>
<name>A0ABR6Y2M6_9FLAO</name>
<dbReference type="Pfam" id="PF01551">
    <property type="entry name" value="Peptidase_M23"/>
    <property type="match status" value="1"/>
</dbReference>
<protein>
    <submittedName>
        <fullName evidence="2">M23 family metallopeptidase</fullName>
    </submittedName>
</protein>
<dbReference type="PANTHER" id="PTHR21666:SF294">
    <property type="entry name" value="PEPTIDASE M23"/>
    <property type="match status" value="1"/>
</dbReference>
<sequence length="276" mass="31855">MQRIYFILSIFFLSALYSFGQKQKDEPTTYLDDLSIGWRKDMDTLKFIAKSKSLAPIEIYFTEEKNQIELQSFILKPKDSIQLINYSGELPDSTFISRFKDSIRIGYFLGHQSLIEPDLDYLYRMPFKKRKKYEVSQSFNGKFSHNSLQSRYAIDFQLNVGEPVYAAREGTVVKVVDWFTKQGGKNLIHAANKIVILHSDGTLASYVHLDYKGSFVKEGEIVKKGQKIGISGVTGYTRGPHLHFVVRKERDIAIPIYFEGYKGKILKNGKRYKVIE</sequence>
<dbReference type="CDD" id="cd12797">
    <property type="entry name" value="M23_peptidase"/>
    <property type="match status" value="1"/>
</dbReference>